<dbReference type="InterPro" id="IPR011993">
    <property type="entry name" value="PH-like_dom_sf"/>
</dbReference>
<dbReference type="PROSITE" id="PS50229">
    <property type="entry name" value="WH1"/>
    <property type="match status" value="1"/>
</dbReference>
<dbReference type="Proteomes" id="UP001626550">
    <property type="component" value="Unassembled WGS sequence"/>
</dbReference>
<sequence>ETALCSARANVMLYDQESSSWIPSIPTNGQTIAKISLYFNPTSNSYRIVGWRLQDKAVVINCSIPRGLKYHQARNTFHQWRDNKQQVYGLNFIQAEEADKFAAAVHTALDHLAQVHKLMQQQQPHLNPPYMVSLSLINSNGSI</sequence>
<dbReference type="Gene3D" id="2.30.29.30">
    <property type="entry name" value="Pleckstrin-homology domain (PH domain)/Phosphotyrosine-binding domain (PTB)"/>
    <property type="match status" value="1"/>
</dbReference>
<dbReference type="InterPro" id="IPR000697">
    <property type="entry name" value="WH1/EVH1_dom"/>
</dbReference>
<dbReference type="PANTHER" id="PTHR11202:SF22">
    <property type="entry name" value="PROTEIN ENABLED"/>
    <property type="match status" value="1"/>
</dbReference>
<keyword evidence="3" id="KW-1185">Reference proteome</keyword>
<evidence type="ECO:0000313" key="3">
    <source>
        <dbReference type="Proteomes" id="UP001626550"/>
    </source>
</evidence>
<accession>A0ABD2PKU7</accession>
<evidence type="ECO:0000259" key="1">
    <source>
        <dbReference type="PROSITE" id="PS50229"/>
    </source>
</evidence>
<gene>
    <name evidence="2" type="ORF">Ciccas_013761</name>
</gene>
<dbReference type="PANTHER" id="PTHR11202">
    <property type="entry name" value="SPROUTY-RELATED, EVH1 DOMAIN-CONTAINING PROTEIN FAMILY MEMBER"/>
    <property type="match status" value="1"/>
</dbReference>
<proteinExistence type="predicted"/>
<feature type="non-terminal residue" evidence="2">
    <location>
        <position position="1"/>
    </location>
</feature>
<feature type="domain" description="WH1" evidence="1">
    <location>
        <begin position="1"/>
        <end position="112"/>
    </location>
</feature>
<reference evidence="2 3" key="1">
    <citation type="submission" date="2024-11" db="EMBL/GenBank/DDBJ databases">
        <title>Adaptive evolution of stress response genes in parasites aligns with host niche diversity.</title>
        <authorList>
            <person name="Hahn C."/>
            <person name="Resl P."/>
        </authorList>
    </citation>
    <scope>NUCLEOTIDE SEQUENCE [LARGE SCALE GENOMIC DNA]</scope>
    <source>
        <strain evidence="2">EGGRZ-B1_66</strain>
        <tissue evidence="2">Body</tissue>
    </source>
</reference>
<dbReference type="Pfam" id="PF00568">
    <property type="entry name" value="WH1"/>
    <property type="match status" value="1"/>
</dbReference>
<protein>
    <recommendedName>
        <fullName evidence="1">WH1 domain-containing protein</fullName>
    </recommendedName>
</protein>
<comment type="caution">
    <text evidence="2">The sequence shown here is derived from an EMBL/GenBank/DDBJ whole genome shotgun (WGS) entry which is preliminary data.</text>
</comment>
<organism evidence="2 3">
    <name type="scientific">Cichlidogyrus casuarinus</name>
    <dbReference type="NCBI Taxonomy" id="1844966"/>
    <lineage>
        <taxon>Eukaryota</taxon>
        <taxon>Metazoa</taxon>
        <taxon>Spiralia</taxon>
        <taxon>Lophotrochozoa</taxon>
        <taxon>Platyhelminthes</taxon>
        <taxon>Monogenea</taxon>
        <taxon>Monopisthocotylea</taxon>
        <taxon>Dactylogyridea</taxon>
        <taxon>Ancyrocephalidae</taxon>
        <taxon>Cichlidogyrus</taxon>
    </lineage>
</organism>
<dbReference type="EMBL" id="JBJKFK010006647">
    <property type="protein sequence ID" value="KAL3307720.1"/>
    <property type="molecule type" value="Genomic_DNA"/>
</dbReference>
<dbReference type="SMART" id="SM00461">
    <property type="entry name" value="WH1"/>
    <property type="match status" value="1"/>
</dbReference>
<evidence type="ECO:0000313" key="2">
    <source>
        <dbReference type="EMBL" id="KAL3307720.1"/>
    </source>
</evidence>
<dbReference type="SUPFAM" id="SSF50729">
    <property type="entry name" value="PH domain-like"/>
    <property type="match status" value="1"/>
</dbReference>
<name>A0ABD2PKU7_9PLAT</name>
<dbReference type="AlphaFoldDB" id="A0ABD2PKU7"/>